<evidence type="ECO:0000256" key="3">
    <source>
        <dbReference type="SAM" id="SignalP"/>
    </source>
</evidence>
<evidence type="ECO:0000256" key="1">
    <source>
        <dbReference type="ARBA" id="ARBA00004418"/>
    </source>
</evidence>
<feature type="signal peptide" evidence="3">
    <location>
        <begin position="1"/>
        <end position="27"/>
    </location>
</feature>
<keyword evidence="6" id="KW-1185">Reference proteome</keyword>
<keyword evidence="2 3" id="KW-0732">Signal</keyword>
<dbReference type="PANTHER" id="PTHR35936">
    <property type="entry name" value="MEMBRANE-BOUND LYTIC MUREIN TRANSGLYCOSYLASE F"/>
    <property type="match status" value="1"/>
</dbReference>
<dbReference type="PANTHER" id="PTHR35936:SF17">
    <property type="entry name" value="ARGININE-BINDING EXTRACELLULAR PROTEIN ARTP"/>
    <property type="match status" value="1"/>
</dbReference>
<evidence type="ECO:0000256" key="2">
    <source>
        <dbReference type="ARBA" id="ARBA00022729"/>
    </source>
</evidence>
<sequence>MRMNFKTTAATIALGLGIAMSGAAAHADGIDLDKLDIHLEAPKPWPLANLVEAGKLTMVTTAKTPKETFIGDDGNLQGARIDLWTKMAGDLGLEPNFVKSDWAGVMPGLAANRFDLGCEGASWTNERLTSKDFFLTRPVKVQVNVAVVRKDSGIASFDDMKDKKVGGVKGEIELKSLLTKLDESEDSALALPGVAEARLALLNHQIDVYGTGLHAATSVLDGPDGDQFMIIPTPTSVGVGGFCVNGREPDLLVAVNFLMAKYRADGTIKELNEKWGLPDTSDLLAKLGY</sequence>
<dbReference type="RefSeq" id="WP_209942409.1">
    <property type="nucleotide sequence ID" value="NZ_JAGGJU010000002.1"/>
</dbReference>
<dbReference type="SMART" id="SM00062">
    <property type="entry name" value="PBPb"/>
    <property type="match status" value="1"/>
</dbReference>
<dbReference type="InterPro" id="IPR001638">
    <property type="entry name" value="Solute-binding_3/MltF_N"/>
</dbReference>
<feature type="chain" id="PRO_5046976299" evidence="3">
    <location>
        <begin position="28"/>
        <end position="289"/>
    </location>
</feature>
<accession>A0ABS4DUI0</accession>
<protein>
    <submittedName>
        <fullName evidence="5">ABC-type amino acid transport substrate-binding protein</fullName>
    </submittedName>
</protein>
<feature type="domain" description="Solute-binding protein family 3/N-terminal" evidence="4">
    <location>
        <begin position="55"/>
        <end position="279"/>
    </location>
</feature>
<dbReference type="EMBL" id="JAGGJU010000002">
    <property type="protein sequence ID" value="MBP1849358.1"/>
    <property type="molecule type" value="Genomic_DNA"/>
</dbReference>
<dbReference type="Gene3D" id="3.40.190.10">
    <property type="entry name" value="Periplasmic binding protein-like II"/>
    <property type="match status" value="2"/>
</dbReference>
<dbReference type="Pfam" id="PF00497">
    <property type="entry name" value="SBP_bac_3"/>
    <property type="match status" value="1"/>
</dbReference>
<proteinExistence type="predicted"/>
<gene>
    <name evidence="5" type="ORF">J2Z17_000779</name>
</gene>
<name>A0ABS4DUI0_9HYPH</name>
<dbReference type="Proteomes" id="UP000759443">
    <property type="component" value="Unassembled WGS sequence"/>
</dbReference>
<reference evidence="5 6" key="1">
    <citation type="submission" date="2021-03" db="EMBL/GenBank/DDBJ databases">
        <title>Genomic Encyclopedia of Type Strains, Phase IV (KMG-IV): sequencing the most valuable type-strain genomes for metagenomic binning, comparative biology and taxonomic classification.</title>
        <authorList>
            <person name="Goeker M."/>
        </authorList>
    </citation>
    <scope>NUCLEOTIDE SEQUENCE [LARGE SCALE GENOMIC DNA]</scope>
    <source>
        <strain evidence="5 6">DSM 21600</strain>
    </source>
</reference>
<evidence type="ECO:0000313" key="6">
    <source>
        <dbReference type="Proteomes" id="UP000759443"/>
    </source>
</evidence>
<dbReference type="SUPFAM" id="SSF53850">
    <property type="entry name" value="Periplasmic binding protein-like II"/>
    <property type="match status" value="1"/>
</dbReference>
<comment type="caution">
    <text evidence="5">The sequence shown here is derived from an EMBL/GenBank/DDBJ whole genome shotgun (WGS) entry which is preliminary data.</text>
</comment>
<evidence type="ECO:0000313" key="5">
    <source>
        <dbReference type="EMBL" id="MBP1849358.1"/>
    </source>
</evidence>
<comment type="subcellular location">
    <subcellularLocation>
        <location evidence="1">Periplasm</location>
    </subcellularLocation>
</comment>
<evidence type="ECO:0000259" key="4">
    <source>
        <dbReference type="SMART" id="SM00062"/>
    </source>
</evidence>
<organism evidence="5 6">
    <name type="scientific">Rhizobium halophytocola</name>
    <dbReference type="NCBI Taxonomy" id="735519"/>
    <lineage>
        <taxon>Bacteria</taxon>
        <taxon>Pseudomonadati</taxon>
        <taxon>Pseudomonadota</taxon>
        <taxon>Alphaproteobacteria</taxon>
        <taxon>Hyphomicrobiales</taxon>
        <taxon>Rhizobiaceae</taxon>
        <taxon>Rhizobium/Agrobacterium group</taxon>
        <taxon>Rhizobium</taxon>
    </lineage>
</organism>